<reference evidence="1 2" key="1">
    <citation type="submission" date="2017-07" db="EMBL/GenBank/DDBJ databases">
        <title>Amycolatopsis thailandensis Genome sequencing and assembly.</title>
        <authorList>
            <person name="Kaur N."/>
            <person name="Mayilraj S."/>
        </authorList>
    </citation>
    <scope>NUCLEOTIDE SEQUENCE [LARGE SCALE GENOMIC DNA]</scope>
    <source>
        <strain evidence="1 2">JCM 16380</strain>
    </source>
</reference>
<dbReference type="AlphaFoldDB" id="A0A229RUC8"/>
<dbReference type="SUPFAM" id="SSF53474">
    <property type="entry name" value="alpha/beta-Hydrolases"/>
    <property type="match status" value="1"/>
</dbReference>
<evidence type="ECO:0000313" key="1">
    <source>
        <dbReference type="EMBL" id="OXM50293.1"/>
    </source>
</evidence>
<evidence type="ECO:0000313" key="2">
    <source>
        <dbReference type="Proteomes" id="UP000215223"/>
    </source>
</evidence>
<dbReference type="EMBL" id="NMQT01000102">
    <property type="protein sequence ID" value="OXM50293.1"/>
    <property type="molecule type" value="Genomic_DNA"/>
</dbReference>
<sequence>MWRQAARWQARPLGVYRAWQDLTWRRALLREATDEVGVRLAPAVVARSLRTARRRAVVGEMLGLALAPRTTPEWARRLGDLPTTVLTVGDGNIWGPAYPAWVDLHRSFLAMSTCSRHAVLDGTGHHMNHDAPHAVANAISNLVNRAQRLDR</sequence>
<gene>
    <name evidence="1" type="ORF">CFP71_28085</name>
</gene>
<dbReference type="Gene3D" id="3.40.50.1820">
    <property type="entry name" value="alpha/beta hydrolase"/>
    <property type="match status" value="1"/>
</dbReference>
<organism evidence="1 2">
    <name type="scientific">Amycolatopsis thailandensis</name>
    <dbReference type="NCBI Taxonomy" id="589330"/>
    <lineage>
        <taxon>Bacteria</taxon>
        <taxon>Bacillati</taxon>
        <taxon>Actinomycetota</taxon>
        <taxon>Actinomycetes</taxon>
        <taxon>Pseudonocardiales</taxon>
        <taxon>Pseudonocardiaceae</taxon>
        <taxon>Amycolatopsis</taxon>
    </lineage>
</organism>
<comment type="caution">
    <text evidence="1">The sequence shown here is derived from an EMBL/GenBank/DDBJ whole genome shotgun (WGS) entry which is preliminary data.</text>
</comment>
<dbReference type="InterPro" id="IPR029058">
    <property type="entry name" value="AB_hydrolase_fold"/>
</dbReference>
<evidence type="ECO:0008006" key="3">
    <source>
        <dbReference type="Google" id="ProtNLM"/>
    </source>
</evidence>
<accession>A0A229RUC8</accession>
<proteinExistence type="predicted"/>
<name>A0A229RUC8_9PSEU</name>
<keyword evidence="2" id="KW-1185">Reference proteome</keyword>
<dbReference type="Proteomes" id="UP000215223">
    <property type="component" value="Unassembled WGS sequence"/>
</dbReference>
<protein>
    <recommendedName>
        <fullName evidence="3">Alpha/beta hydrolase</fullName>
    </recommendedName>
</protein>